<dbReference type="InterPro" id="IPR036237">
    <property type="entry name" value="Xyl_isomerase-like_sf"/>
</dbReference>
<feature type="domain" description="Xylose isomerase-like TIM barrel" evidence="1">
    <location>
        <begin position="22"/>
        <end position="258"/>
    </location>
</feature>
<accession>A0ABU8RZ00</accession>
<dbReference type="InterPro" id="IPR013022">
    <property type="entry name" value="Xyl_isomerase-like_TIM-brl"/>
</dbReference>
<name>A0ABU8RZ00_9SPHN</name>
<dbReference type="Proteomes" id="UP001361239">
    <property type="component" value="Unassembled WGS sequence"/>
</dbReference>
<dbReference type="PANTHER" id="PTHR12110">
    <property type="entry name" value="HYDROXYPYRUVATE ISOMERASE"/>
    <property type="match status" value="1"/>
</dbReference>
<dbReference type="GO" id="GO:0016853">
    <property type="term" value="F:isomerase activity"/>
    <property type="evidence" value="ECO:0007669"/>
    <property type="project" value="UniProtKB-KW"/>
</dbReference>
<dbReference type="SUPFAM" id="SSF51658">
    <property type="entry name" value="Xylose isomerase-like"/>
    <property type="match status" value="1"/>
</dbReference>
<comment type="caution">
    <text evidence="2">The sequence shown here is derived from an EMBL/GenBank/DDBJ whole genome shotgun (WGS) entry which is preliminary data.</text>
</comment>
<sequence>MHPRVNLHQVAFVRESTASFIDHCRDIGVEHVTLVTPVLMQPGGLDDAKAALATGGVAVECVNHPFATYPDLDADTGQATAGLLRAIEIAGELDARSIYMLTGARGTLDWEQAAARFAELVAPCQAAADAAGVQLLVENANSLNADLHIAHTLADAATLAEIAGIGLCLELHACWMEAGLRPLFRRVMPLVGLVQVSDYVLGDRATPCRAVPGDGAIPLERLLGDILAAGYTGVFDLELVGPRIDAEGNRAATRRAAENLSEILTKLGA</sequence>
<protein>
    <submittedName>
        <fullName evidence="2">Sugar phosphate isomerase/epimerase</fullName>
    </submittedName>
</protein>
<dbReference type="EMBL" id="JBBHJZ010000003">
    <property type="protein sequence ID" value="MEJ5977959.1"/>
    <property type="molecule type" value="Genomic_DNA"/>
</dbReference>
<dbReference type="Pfam" id="PF01261">
    <property type="entry name" value="AP_endonuc_2"/>
    <property type="match status" value="1"/>
</dbReference>
<reference evidence="2 3" key="1">
    <citation type="submission" date="2024-03" db="EMBL/GenBank/DDBJ databases">
        <authorList>
            <person name="Jo J.-H."/>
        </authorList>
    </citation>
    <scope>NUCLEOTIDE SEQUENCE [LARGE SCALE GENOMIC DNA]</scope>
    <source>
        <strain evidence="2 3">PS1R-30</strain>
    </source>
</reference>
<keyword evidence="3" id="KW-1185">Reference proteome</keyword>
<gene>
    <name evidence="2" type="ORF">WG901_15015</name>
</gene>
<evidence type="ECO:0000313" key="3">
    <source>
        <dbReference type="Proteomes" id="UP001361239"/>
    </source>
</evidence>
<proteinExistence type="predicted"/>
<dbReference type="RefSeq" id="WP_339587906.1">
    <property type="nucleotide sequence ID" value="NZ_JBBHJZ010000003.1"/>
</dbReference>
<dbReference type="InterPro" id="IPR050312">
    <property type="entry name" value="IolE/XylAMocC-like"/>
</dbReference>
<keyword evidence="2" id="KW-0413">Isomerase</keyword>
<organism evidence="2 3">
    <name type="scientific">Novosphingobium anseongense</name>
    <dbReference type="NCBI Taxonomy" id="3133436"/>
    <lineage>
        <taxon>Bacteria</taxon>
        <taxon>Pseudomonadati</taxon>
        <taxon>Pseudomonadota</taxon>
        <taxon>Alphaproteobacteria</taxon>
        <taxon>Sphingomonadales</taxon>
        <taxon>Sphingomonadaceae</taxon>
        <taxon>Novosphingobium</taxon>
    </lineage>
</organism>
<evidence type="ECO:0000313" key="2">
    <source>
        <dbReference type="EMBL" id="MEJ5977959.1"/>
    </source>
</evidence>
<evidence type="ECO:0000259" key="1">
    <source>
        <dbReference type="Pfam" id="PF01261"/>
    </source>
</evidence>
<dbReference type="Gene3D" id="3.20.20.150">
    <property type="entry name" value="Divalent-metal-dependent TIM barrel enzymes"/>
    <property type="match status" value="1"/>
</dbReference>
<dbReference type="PANTHER" id="PTHR12110:SF52">
    <property type="entry name" value="XYLOSE ISOMERASE"/>
    <property type="match status" value="1"/>
</dbReference>